<evidence type="ECO:0000313" key="6">
    <source>
        <dbReference type="Proteomes" id="UP000323521"/>
    </source>
</evidence>
<dbReference type="GO" id="GO:0015074">
    <property type="term" value="P:DNA integration"/>
    <property type="evidence" value="ECO:0007669"/>
    <property type="project" value="InterPro"/>
</dbReference>
<dbReference type="AlphaFoldDB" id="A0A3G1KSX1"/>
<dbReference type="PROSITE" id="PS51898">
    <property type="entry name" value="TYR_RECOMBINASE"/>
    <property type="match status" value="1"/>
</dbReference>
<proteinExistence type="inferred from homology"/>
<dbReference type="PANTHER" id="PTHR30349:SF41">
    <property type="entry name" value="INTEGRASE_RECOMBINASE PROTEIN MJ0367-RELATED"/>
    <property type="match status" value="1"/>
</dbReference>
<dbReference type="KEGG" id="fwa:DCMF_12795"/>
<protein>
    <recommendedName>
        <fullName evidence="4">Tyr recombinase domain-containing protein</fullName>
    </recommendedName>
</protein>
<evidence type="ECO:0000256" key="2">
    <source>
        <dbReference type="ARBA" id="ARBA00023125"/>
    </source>
</evidence>
<dbReference type="GO" id="GO:0006310">
    <property type="term" value="P:DNA recombination"/>
    <property type="evidence" value="ECO:0007669"/>
    <property type="project" value="UniProtKB-KW"/>
</dbReference>
<evidence type="ECO:0000256" key="3">
    <source>
        <dbReference type="ARBA" id="ARBA00023172"/>
    </source>
</evidence>
<dbReference type="InterPro" id="IPR011010">
    <property type="entry name" value="DNA_brk_join_enz"/>
</dbReference>
<name>A0A3G1KSX1_FORW1</name>
<dbReference type="Pfam" id="PF00589">
    <property type="entry name" value="Phage_integrase"/>
    <property type="match status" value="1"/>
</dbReference>
<organism evidence="5 6">
    <name type="scientific">Formimonas warabiya</name>
    <dbReference type="NCBI Taxonomy" id="1761012"/>
    <lineage>
        <taxon>Bacteria</taxon>
        <taxon>Bacillati</taxon>
        <taxon>Bacillota</taxon>
        <taxon>Clostridia</taxon>
        <taxon>Eubacteriales</taxon>
        <taxon>Peptococcaceae</taxon>
        <taxon>Candidatus Formimonas</taxon>
    </lineage>
</organism>
<dbReference type="GO" id="GO:0003677">
    <property type="term" value="F:DNA binding"/>
    <property type="evidence" value="ECO:0007669"/>
    <property type="project" value="UniProtKB-KW"/>
</dbReference>
<evidence type="ECO:0000313" key="5">
    <source>
        <dbReference type="EMBL" id="ATW25526.1"/>
    </source>
</evidence>
<keyword evidence="2" id="KW-0238">DNA-binding</keyword>
<sequence>MNDASTALDRLAEQFLAYKRALGRKYKTGEYYLKAFLTYANSNNPTAQIPTRELVSGWCAGAVGNPGCLYNMACVIREFSRYLGMSGYDNAYILPPKRGARLEPHLPHFFESAEIKAFFEHCDKIQKRGEWPGRELVIPAIFRLLYCCGLRCREARMLLYNDVCLDGKHIDIKASKGCSRRIFISDELAEVLKRYDKRMSRIIPDRAYFFPRNQREPYKESFIPVNFNRIWRGALPHFHSPIKPRAFDFRHHFAYANLNRWAEQGKDVNVMLAFLMRYMGHANIQSTLYYFHFVPEYFGAFAQKAQALESLVPEVPHEEQD</sequence>
<reference evidence="5 6" key="1">
    <citation type="submission" date="2016-10" db="EMBL/GenBank/DDBJ databases">
        <title>Complete Genome Sequence of Peptococcaceae strain DCMF.</title>
        <authorList>
            <person name="Edwards R.J."/>
            <person name="Holland S.I."/>
            <person name="Deshpande N.P."/>
            <person name="Wong Y.K."/>
            <person name="Ertan H."/>
            <person name="Manefield M."/>
            <person name="Russell T.L."/>
            <person name="Lee M.J."/>
        </authorList>
    </citation>
    <scope>NUCLEOTIDE SEQUENCE [LARGE SCALE GENOMIC DNA]</scope>
    <source>
        <strain evidence="5 6">DCMF</strain>
    </source>
</reference>
<dbReference type="Proteomes" id="UP000323521">
    <property type="component" value="Chromosome"/>
</dbReference>
<evidence type="ECO:0000259" key="4">
    <source>
        <dbReference type="PROSITE" id="PS51898"/>
    </source>
</evidence>
<dbReference type="OrthoDB" id="9766545at2"/>
<keyword evidence="3" id="KW-0233">DNA recombination</keyword>
<evidence type="ECO:0000256" key="1">
    <source>
        <dbReference type="ARBA" id="ARBA00008857"/>
    </source>
</evidence>
<comment type="similarity">
    <text evidence="1">Belongs to the 'phage' integrase family.</text>
</comment>
<accession>A0A3G1KSX1</accession>
<dbReference type="EMBL" id="CP017634">
    <property type="protein sequence ID" value="ATW25526.1"/>
    <property type="molecule type" value="Genomic_DNA"/>
</dbReference>
<keyword evidence="6" id="KW-1185">Reference proteome</keyword>
<dbReference type="InterPro" id="IPR050090">
    <property type="entry name" value="Tyrosine_recombinase_XerCD"/>
</dbReference>
<dbReference type="InterPro" id="IPR002104">
    <property type="entry name" value="Integrase_catalytic"/>
</dbReference>
<dbReference type="PANTHER" id="PTHR30349">
    <property type="entry name" value="PHAGE INTEGRASE-RELATED"/>
    <property type="match status" value="1"/>
</dbReference>
<dbReference type="InterPro" id="IPR013762">
    <property type="entry name" value="Integrase-like_cat_sf"/>
</dbReference>
<dbReference type="SUPFAM" id="SSF56349">
    <property type="entry name" value="DNA breaking-rejoining enzymes"/>
    <property type="match status" value="1"/>
</dbReference>
<dbReference type="RefSeq" id="WP_148134786.1">
    <property type="nucleotide sequence ID" value="NZ_CP017634.1"/>
</dbReference>
<dbReference type="Gene3D" id="1.10.443.10">
    <property type="entry name" value="Intergrase catalytic core"/>
    <property type="match status" value="1"/>
</dbReference>
<feature type="domain" description="Tyr recombinase" evidence="4">
    <location>
        <begin position="105"/>
        <end position="309"/>
    </location>
</feature>
<gene>
    <name evidence="5" type="ORF">DCMF_12795</name>
</gene>